<evidence type="ECO:0000259" key="2">
    <source>
        <dbReference type="Pfam" id="PF13443"/>
    </source>
</evidence>
<accession>A0A4Q9GQS4</accession>
<name>A0A4Q9GQS4_9MICO</name>
<keyword evidence="4" id="KW-1185">Reference proteome</keyword>
<comment type="caution">
    <text evidence="3">The sequence shown here is derived from an EMBL/GenBank/DDBJ whole genome shotgun (WGS) entry which is preliminary data.</text>
</comment>
<feature type="region of interest" description="Disordered" evidence="1">
    <location>
        <begin position="77"/>
        <end position="114"/>
    </location>
</feature>
<evidence type="ECO:0000313" key="4">
    <source>
        <dbReference type="Proteomes" id="UP000294194"/>
    </source>
</evidence>
<dbReference type="Proteomes" id="UP000294194">
    <property type="component" value="Unassembled WGS sequence"/>
</dbReference>
<organism evidence="3 4">
    <name type="scientific">Glaciihabitans arcticus</name>
    <dbReference type="NCBI Taxonomy" id="2668039"/>
    <lineage>
        <taxon>Bacteria</taxon>
        <taxon>Bacillati</taxon>
        <taxon>Actinomycetota</taxon>
        <taxon>Actinomycetes</taxon>
        <taxon>Micrococcales</taxon>
        <taxon>Microbacteriaceae</taxon>
        <taxon>Glaciihabitans</taxon>
    </lineage>
</organism>
<gene>
    <name evidence="3" type="ORF">EYE40_07450</name>
</gene>
<evidence type="ECO:0000313" key="3">
    <source>
        <dbReference type="EMBL" id="TBN57246.1"/>
    </source>
</evidence>
<sequence length="114" mass="12906">MATTEWVWNARKVMADRGMFKTSDLVAPFRAQGIDISREQIYRIVAIKPRRLNMEVLIALCVTLDCQLDELVVFDSPKSTGSASPLRARSNGPSIDPSERHEDRPFPVTVHKPR</sequence>
<dbReference type="AlphaFoldDB" id="A0A4Q9GQS4"/>
<dbReference type="InterPro" id="IPR001387">
    <property type="entry name" value="Cro/C1-type_HTH"/>
</dbReference>
<feature type="domain" description="HTH cro/C1-type" evidence="2">
    <location>
        <begin position="11"/>
        <end position="74"/>
    </location>
</feature>
<protein>
    <submittedName>
        <fullName evidence="3">XRE family transcriptional regulator</fullName>
    </submittedName>
</protein>
<dbReference type="Pfam" id="PF13443">
    <property type="entry name" value="HTH_26"/>
    <property type="match status" value="1"/>
</dbReference>
<dbReference type="EMBL" id="SISG01000001">
    <property type="protein sequence ID" value="TBN57246.1"/>
    <property type="molecule type" value="Genomic_DNA"/>
</dbReference>
<proteinExistence type="predicted"/>
<reference evidence="4" key="1">
    <citation type="submission" date="2019-02" db="EMBL/GenBank/DDBJ databases">
        <title>Glaciihabitans arcticus sp. nov., a psychrotolerant bacterium isolated from polar soil.</title>
        <authorList>
            <person name="Dahal R.H."/>
        </authorList>
    </citation>
    <scope>NUCLEOTIDE SEQUENCE [LARGE SCALE GENOMIC DNA]</scope>
    <source>
        <strain evidence="4">RP-3-7</strain>
    </source>
</reference>
<evidence type="ECO:0000256" key="1">
    <source>
        <dbReference type="SAM" id="MobiDB-lite"/>
    </source>
</evidence>